<dbReference type="SUPFAM" id="SSF53335">
    <property type="entry name" value="S-adenosyl-L-methionine-dependent methyltransferases"/>
    <property type="match status" value="1"/>
</dbReference>
<dbReference type="Proteomes" id="UP000317893">
    <property type="component" value="Unassembled WGS sequence"/>
</dbReference>
<dbReference type="Gene3D" id="3.40.50.150">
    <property type="entry name" value="Vaccinia Virus protein VP39"/>
    <property type="match status" value="1"/>
</dbReference>
<dbReference type="EMBL" id="VFMN01000001">
    <property type="protein sequence ID" value="TQJ07366.1"/>
    <property type="molecule type" value="Genomic_DNA"/>
</dbReference>
<dbReference type="InterPro" id="IPR041698">
    <property type="entry name" value="Methyltransf_25"/>
</dbReference>
<dbReference type="InterPro" id="IPR029063">
    <property type="entry name" value="SAM-dependent_MTases_sf"/>
</dbReference>
<feature type="domain" description="Methyltransferase" evidence="1">
    <location>
        <begin position="57"/>
        <end position="155"/>
    </location>
</feature>
<dbReference type="AlphaFoldDB" id="A0A542DWD1"/>
<sequence length="210" mass="22760">MAHLRASHRRPTRWETEMTGEAWERYVARFDAAADAGDDLEGEARFVDALAPRRARVLDGGAGTGRVAAALTRMGHRALGVDRDAGLVAHARRRYPGVPYLAADLLDLDPVVLADEGFGDPFDVVALPGNVLVFVAPGTERDVLAVAHGLLAPGGRLVAGFATDRPYDVAALDADLVATGFVREHRFATWHLDPWHNDADWQVTVARRPV</sequence>
<dbReference type="CDD" id="cd02440">
    <property type="entry name" value="AdoMet_MTases"/>
    <property type="match status" value="1"/>
</dbReference>
<dbReference type="InterPro" id="IPR050508">
    <property type="entry name" value="Methyltransf_Superfamily"/>
</dbReference>
<keyword evidence="2" id="KW-0808">Transferase</keyword>
<gene>
    <name evidence="2" type="ORF">FB458_0427</name>
</gene>
<evidence type="ECO:0000313" key="3">
    <source>
        <dbReference type="Proteomes" id="UP000317893"/>
    </source>
</evidence>
<reference evidence="2 3" key="1">
    <citation type="submission" date="2019-06" db="EMBL/GenBank/DDBJ databases">
        <title>Sequencing the genomes of 1000 actinobacteria strains.</title>
        <authorList>
            <person name="Klenk H.-P."/>
        </authorList>
    </citation>
    <scope>NUCLEOTIDE SEQUENCE [LARGE SCALE GENOMIC DNA]</scope>
    <source>
        <strain evidence="2 3">DSM 18607</strain>
    </source>
</reference>
<protein>
    <submittedName>
        <fullName evidence="2">Methyltransferase family protein</fullName>
    </submittedName>
</protein>
<dbReference type="PANTHER" id="PTHR42912">
    <property type="entry name" value="METHYLTRANSFERASE"/>
    <property type="match status" value="1"/>
</dbReference>
<accession>A0A542DWD1</accession>
<dbReference type="GO" id="GO:0008168">
    <property type="term" value="F:methyltransferase activity"/>
    <property type="evidence" value="ECO:0007669"/>
    <property type="project" value="UniProtKB-KW"/>
</dbReference>
<dbReference type="GO" id="GO:0032259">
    <property type="term" value="P:methylation"/>
    <property type="evidence" value="ECO:0007669"/>
    <property type="project" value="UniProtKB-KW"/>
</dbReference>
<dbReference type="Pfam" id="PF13649">
    <property type="entry name" value="Methyltransf_25"/>
    <property type="match status" value="1"/>
</dbReference>
<organism evidence="2 3">
    <name type="scientific">Lapillicoccus jejuensis</name>
    <dbReference type="NCBI Taxonomy" id="402171"/>
    <lineage>
        <taxon>Bacteria</taxon>
        <taxon>Bacillati</taxon>
        <taxon>Actinomycetota</taxon>
        <taxon>Actinomycetes</taxon>
        <taxon>Micrococcales</taxon>
        <taxon>Intrasporangiaceae</taxon>
        <taxon>Lapillicoccus</taxon>
    </lineage>
</organism>
<keyword evidence="2" id="KW-0489">Methyltransferase</keyword>
<evidence type="ECO:0000259" key="1">
    <source>
        <dbReference type="Pfam" id="PF13649"/>
    </source>
</evidence>
<keyword evidence="3" id="KW-1185">Reference proteome</keyword>
<evidence type="ECO:0000313" key="2">
    <source>
        <dbReference type="EMBL" id="TQJ07366.1"/>
    </source>
</evidence>
<dbReference type="PANTHER" id="PTHR42912:SF80">
    <property type="entry name" value="METHYLTRANSFERASE DOMAIN-CONTAINING PROTEIN"/>
    <property type="match status" value="1"/>
</dbReference>
<comment type="caution">
    <text evidence="2">The sequence shown here is derived from an EMBL/GenBank/DDBJ whole genome shotgun (WGS) entry which is preliminary data.</text>
</comment>
<name>A0A542DWD1_9MICO</name>
<proteinExistence type="predicted"/>